<organism evidence="2 3">
    <name type="scientific">Tanacetum coccineum</name>
    <dbReference type="NCBI Taxonomy" id="301880"/>
    <lineage>
        <taxon>Eukaryota</taxon>
        <taxon>Viridiplantae</taxon>
        <taxon>Streptophyta</taxon>
        <taxon>Embryophyta</taxon>
        <taxon>Tracheophyta</taxon>
        <taxon>Spermatophyta</taxon>
        <taxon>Magnoliopsida</taxon>
        <taxon>eudicotyledons</taxon>
        <taxon>Gunneridae</taxon>
        <taxon>Pentapetalae</taxon>
        <taxon>asterids</taxon>
        <taxon>campanulids</taxon>
        <taxon>Asterales</taxon>
        <taxon>Asteraceae</taxon>
        <taxon>Asteroideae</taxon>
        <taxon>Anthemideae</taxon>
        <taxon>Anthemidinae</taxon>
        <taxon>Tanacetum</taxon>
    </lineage>
</organism>
<feature type="compositionally biased region" description="Basic and acidic residues" evidence="1">
    <location>
        <begin position="76"/>
        <end position="85"/>
    </location>
</feature>
<feature type="region of interest" description="Disordered" evidence="1">
    <location>
        <begin position="58"/>
        <end position="85"/>
    </location>
</feature>
<comment type="caution">
    <text evidence="2">The sequence shown here is derived from an EMBL/GenBank/DDBJ whole genome shotgun (WGS) entry which is preliminary data.</text>
</comment>
<dbReference type="EMBL" id="BQNB010014144">
    <property type="protein sequence ID" value="GJT24533.1"/>
    <property type="molecule type" value="Genomic_DNA"/>
</dbReference>
<gene>
    <name evidence="2" type="ORF">Tco_0894470</name>
</gene>
<evidence type="ECO:0000313" key="3">
    <source>
        <dbReference type="Proteomes" id="UP001151760"/>
    </source>
</evidence>
<proteinExistence type="predicted"/>
<reference evidence="2" key="1">
    <citation type="journal article" date="2022" name="Int. J. Mol. Sci.">
        <title>Draft Genome of Tanacetum Coccineum: Genomic Comparison of Closely Related Tanacetum-Family Plants.</title>
        <authorList>
            <person name="Yamashiro T."/>
            <person name="Shiraishi A."/>
            <person name="Nakayama K."/>
            <person name="Satake H."/>
        </authorList>
    </citation>
    <scope>NUCLEOTIDE SEQUENCE</scope>
</reference>
<dbReference type="Proteomes" id="UP001151760">
    <property type="component" value="Unassembled WGS sequence"/>
</dbReference>
<evidence type="ECO:0000256" key="1">
    <source>
        <dbReference type="SAM" id="MobiDB-lite"/>
    </source>
</evidence>
<protein>
    <submittedName>
        <fullName evidence="2">Uncharacterized protein</fullName>
    </submittedName>
</protein>
<keyword evidence="3" id="KW-1185">Reference proteome</keyword>
<name>A0ABQ5CD50_9ASTR</name>
<reference evidence="2" key="2">
    <citation type="submission" date="2022-01" db="EMBL/GenBank/DDBJ databases">
        <authorList>
            <person name="Yamashiro T."/>
            <person name="Shiraishi A."/>
            <person name="Satake H."/>
            <person name="Nakayama K."/>
        </authorList>
    </citation>
    <scope>NUCLEOTIDE SEQUENCE</scope>
</reference>
<accession>A0ABQ5CD50</accession>
<evidence type="ECO:0000313" key="2">
    <source>
        <dbReference type="EMBL" id="GJT24533.1"/>
    </source>
</evidence>
<sequence>MGQSRHFSRKPSEGLMVLHLGKTRERTRILHVYLHRPPKTSSVDYCTKAAKGLQTQMAEFPRRQQGPAEGPAQPDAKPEEGLARDTTKEWVMIAILREYTEGLCKLLGNAPTTELPKMPTLELPGTEGVCD</sequence>